<dbReference type="GO" id="GO:0005829">
    <property type="term" value="C:cytosol"/>
    <property type="evidence" value="ECO:0007669"/>
    <property type="project" value="TreeGrafter"/>
</dbReference>
<dbReference type="PANTHER" id="PTHR43384:SF11">
    <property type="entry name" value="SEPTUM SITE DETERMINING PROTEIN"/>
    <property type="match status" value="1"/>
</dbReference>
<dbReference type="Gene3D" id="3.40.50.300">
    <property type="entry name" value="P-loop containing nucleotide triphosphate hydrolases"/>
    <property type="match status" value="1"/>
</dbReference>
<dbReference type="GO" id="GO:0009898">
    <property type="term" value="C:cytoplasmic side of plasma membrane"/>
    <property type="evidence" value="ECO:0007669"/>
    <property type="project" value="TreeGrafter"/>
</dbReference>
<proteinExistence type="predicted"/>
<dbReference type="EMBL" id="SHKV01000001">
    <property type="protein sequence ID" value="RZU34278.1"/>
    <property type="molecule type" value="Genomic_DNA"/>
</dbReference>
<reference evidence="2 3" key="1">
    <citation type="submission" date="2019-02" db="EMBL/GenBank/DDBJ databases">
        <title>Sequencing the genomes of 1000 actinobacteria strains.</title>
        <authorList>
            <person name="Klenk H.-P."/>
        </authorList>
    </citation>
    <scope>NUCLEOTIDE SEQUENCE [LARGE SCALE GENOMIC DNA]</scope>
    <source>
        <strain evidence="2 3">DSM 44509</strain>
    </source>
</reference>
<organism evidence="2 3">
    <name type="scientific">Blastococcus saxobsidens</name>
    <dbReference type="NCBI Taxonomy" id="138336"/>
    <lineage>
        <taxon>Bacteria</taxon>
        <taxon>Bacillati</taxon>
        <taxon>Actinomycetota</taxon>
        <taxon>Actinomycetes</taxon>
        <taxon>Geodermatophilales</taxon>
        <taxon>Geodermatophilaceae</taxon>
        <taxon>Blastococcus</taxon>
    </lineage>
</organism>
<dbReference type="InterPro" id="IPR059050">
    <property type="entry name" value="Rv3660c_N"/>
</dbReference>
<dbReference type="Proteomes" id="UP000292507">
    <property type="component" value="Unassembled WGS sequence"/>
</dbReference>
<dbReference type="InterPro" id="IPR022521">
    <property type="entry name" value="Rv3660c"/>
</dbReference>
<accession>A0A4Q7YBM3</accession>
<keyword evidence="3" id="KW-1185">Reference proteome</keyword>
<name>A0A4Q7YBM3_9ACTN</name>
<dbReference type="PANTHER" id="PTHR43384">
    <property type="entry name" value="SEPTUM SITE-DETERMINING PROTEIN MIND HOMOLOG, CHLOROPLASTIC-RELATED"/>
    <property type="match status" value="1"/>
</dbReference>
<dbReference type="InterPro" id="IPR050625">
    <property type="entry name" value="ParA/MinD_ATPase"/>
</dbReference>
<dbReference type="Pfam" id="PF26563">
    <property type="entry name" value="Rv3660c_N"/>
    <property type="match status" value="1"/>
</dbReference>
<dbReference type="GO" id="GO:0005524">
    <property type="term" value="F:ATP binding"/>
    <property type="evidence" value="ECO:0007669"/>
    <property type="project" value="TreeGrafter"/>
</dbReference>
<comment type="caution">
    <text evidence="2">The sequence shown here is derived from an EMBL/GenBank/DDBJ whole genome shotgun (WGS) entry which is preliminary data.</text>
</comment>
<dbReference type="SUPFAM" id="SSF52540">
    <property type="entry name" value="P-loop containing nucleoside triphosphate hydrolases"/>
    <property type="match status" value="1"/>
</dbReference>
<dbReference type="InterPro" id="IPR027417">
    <property type="entry name" value="P-loop_NTPase"/>
</dbReference>
<dbReference type="GO" id="GO:0051782">
    <property type="term" value="P:negative regulation of cell division"/>
    <property type="evidence" value="ECO:0007669"/>
    <property type="project" value="TreeGrafter"/>
</dbReference>
<evidence type="ECO:0000313" key="3">
    <source>
        <dbReference type="Proteomes" id="UP000292507"/>
    </source>
</evidence>
<dbReference type="AlphaFoldDB" id="A0A4Q7YBM3"/>
<dbReference type="GO" id="GO:0016887">
    <property type="term" value="F:ATP hydrolysis activity"/>
    <property type="evidence" value="ECO:0007669"/>
    <property type="project" value="TreeGrafter"/>
</dbReference>
<feature type="domain" description="Rv3660c-like CheY-like N-terminal" evidence="1">
    <location>
        <begin position="28"/>
        <end position="134"/>
    </location>
</feature>
<evidence type="ECO:0000313" key="2">
    <source>
        <dbReference type="EMBL" id="RZU34278.1"/>
    </source>
</evidence>
<protein>
    <submittedName>
        <fullName evidence="2">Secretion/DNA translocation related CpaE-like protein</fullName>
    </submittedName>
</protein>
<dbReference type="NCBIfam" id="TIGR03815">
    <property type="entry name" value="CpaE_hom_Actino"/>
    <property type="match status" value="1"/>
</dbReference>
<gene>
    <name evidence="2" type="ORF">BKA19_4040</name>
</gene>
<sequence>MVLLHPAGWGRHVLPLPPAVRSARPLVVCADEDLLDDVLRLLAAAGAEAERAAGGPALRRAFREAPLVLLGADALAGGALRSLPRRPGVVVVAGAELPPREWAAAVEVGAERVVVLPRDESWLLARSAAAVRAPVEQGPLIAVGAACGGGGASTVAAALAVAAPDGAVLVDADVWGGGLDLVLGAELVEGLRWPELTGLRGRVAGDALLAALPEVEGVHLLAADRARPAPVPAEALAAVVDAARATGRLVVVDLPRPGPDGLGEGPRGILADADLAVLVVPARLRAATAARLLVTGPGSPWEPARLVVREVPGGLGADDVADLVGCPVLAQLPHDRGAVTRGERGEPPGLGTRTPLARVARQVLGAVAGRQ</sequence>
<evidence type="ECO:0000259" key="1">
    <source>
        <dbReference type="Pfam" id="PF26563"/>
    </source>
</evidence>